<keyword evidence="1" id="KW-0732">Signal</keyword>
<feature type="signal peptide" evidence="1">
    <location>
        <begin position="1"/>
        <end position="28"/>
    </location>
</feature>
<comment type="caution">
    <text evidence="2">The sequence shown here is derived from an EMBL/GenBank/DDBJ whole genome shotgun (WGS) entry which is preliminary data.</text>
</comment>
<dbReference type="EMBL" id="JBHRSD010000047">
    <property type="protein sequence ID" value="MFC3034756.1"/>
    <property type="molecule type" value="Genomic_DNA"/>
</dbReference>
<gene>
    <name evidence="2" type="ORF">ACFOEE_19810</name>
</gene>
<feature type="chain" id="PRO_5045966114" description="DUF2946 domain-containing protein" evidence="1">
    <location>
        <begin position="29"/>
        <end position="119"/>
    </location>
</feature>
<evidence type="ECO:0000313" key="2">
    <source>
        <dbReference type="EMBL" id="MFC3034756.1"/>
    </source>
</evidence>
<evidence type="ECO:0000256" key="1">
    <source>
        <dbReference type="SAM" id="SignalP"/>
    </source>
</evidence>
<keyword evidence="3" id="KW-1185">Reference proteome</keyword>
<dbReference type="RefSeq" id="WP_377128649.1">
    <property type="nucleotide sequence ID" value="NZ_JBHRSD010000047.1"/>
</dbReference>
<name>A0ABV7CQD3_9GAMM</name>
<evidence type="ECO:0008006" key="4">
    <source>
        <dbReference type="Google" id="ProtNLM"/>
    </source>
</evidence>
<organism evidence="2 3">
    <name type="scientific">Pseudoalteromonas fenneropenaei</name>
    <dbReference type="NCBI Taxonomy" id="1737459"/>
    <lineage>
        <taxon>Bacteria</taxon>
        <taxon>Pseudomonadati</taxon>
        <taxon>Pseudomonadota</taxon>
        <taxon>Gammaproteobacteria</taxon>
        <taxon>Alteromonadales</taxon>
        <taxon>Pseudoalteromonadaceae</taxon>
        <taxon>Pseudoalteromonas</taxon>
    </lineage>
</organism>
<protein>
    <recommendedName>
        <fullName evidence="4">DUF2946 domain-containing protein</fullName>
    </recommendedName>
</protein>
<reference evidence="3" key="1">
    <citation type="journal article" date="2019" name="Int. J. Syst. Evol. Microbiol.">
        <title>The Global Catalogue of Microorganisms (GCM) 10K type strain sequencing project: providing services to taxonomists for standard genome sequencing and annotation.</title>
        <authorList>
            <consortium name="The Broad Institute Genomics Platform"/>
            <consortium name="The Broad Institute Genome Sequencing Center for Infectious Disease"/>
            <person name="Wu L."/>
            <person name="Ma J."/>
        </authorList>
    </citation>
    <scope>NUCLEOTIDE SEQUENCE [LARGE SCALE GENOMIC DNA]</scope>
    <source>
        <strain evidence="3">KCTC 42730</strain>
    </source>
</reference>
<sequence length="119" mass="12902">MNRLCLVKATISWLIALTLLLQAGLTLADTQVVHQLESSHLQIEHAHQLDVTVGSQLLDESGHHIKDCHHCGHCSGSHLSWLVLKSVMPSASRHLVAAGRVPSSFIAISLTPELRPPIA</sequence>
<evidence type="ECO:0000313" key="3">
    <source>
        <dbReference type="Proteomes" id="UP001595453"/>
    </source>
</evidence>
<proteinExistence type="predicted"/>
<dbReference type="Proteomes" id="UP001595453">
    <property type="component" value="Unassembled WGS sequence"/>
</dbReference>
<accession>A0ABV7CQD3</accession>